<keyword evidence="2" id="KW-1185">Reference proteome</keyword>
<reference evidence="1 2" key="1">
    <citation type="submission" date="2016-10" db="EMBL/GenBank/DDBJ databases">
        <authorList>
            <person name="Cai Z."/>
        </authorList>
    </citation>
    <scope>NUCLEOTIDE SEQUENCE [LARGE SCALE GENOMIC DNA]</scope>
</reference>
<dbReference type="InterPro" id="IPR018247">
    <property type="entry name" value="EF_Hand_1_Ca_BS"/>
</dbReference>
<accession>A0A383VEQ2</accession>
<dbReference type="GO" id="GO:0005509">
    <property type="term" value="F:calcium ion binding"/>
    <property type="evidence" value="ECO:0007669"/>
    <property type="project" value="InterPro"/>
</dbReference>
<dbReference type="SUPFAM" id="SSF47473">
    <property type="entry name" value="EF-hand"/>
    <property type="match status" value="1"/>
</dbReference>
<dbReference type="Gene3D" id="1.10.238.10">
    <property type="entry name" value="EF-hand"/>
    <property type="match status" value="1"/>
</dbReference>
<organism evidence="1 2">
    <name type="scientific">Tetradesmus obliquus</name>
    <name type="common">Green alga</name>
    <name type="synonym">Acutodesmus obliquus</name>
    <dbReference type="NCBI Taxonomy" id="3088"/>
    <lineage>
        <taxon>Eukaryota</taxon>
        <taxon>Viridiplantae</taxon>
        <taxon>Chlorophyta</taxon>
        <taxon>core chlorophytes</taxon>
        <taxon>Chlorophyceae</taxon>
        <taxon>CS clade</taxon>
        <taxon>Sphaeropleales</taxon>
        <taxon>Scenedesmaceae</taxon>
        <taxon>Tetradesmus</taxon>
    </lineage>
</organism>
<dbReference type="AlphaFoldDB" id="A0A383VEQ2"/>
<dbReference type="Proteomes" id="UP000256970">
    <property type="component" value="Unassembled WGS sequence"/>
</dbReference>
<evidence type="ECO:0000313" key="1">
    <source>
        <dbReference type="EMBL" id="SZX63671.1"/>
    </source>
</evidence>
<name>A0A383VEQ2_TETOB</name>
<dbReference type="PROSITE" id="PS50222">
    <property type="entry name" value="EF_HAND_2"/>
    <property type="match status" value="1"/>
</dbReference>
<dbReference type="PROSITE" id="PS00018">
    <property type="entry name" value="EF_HAND_1"/>
    <property type="match status" value="1"/>
</dbReference>
<protein>
    <submittedName>
        <fullName evidence="1">Uncharacterized protein</fullName>
    </submittedName>
</protein>
<gene>
    <name evidence="1" type="ORF">BQ4739_LOCUS4223</name>
</gene>
<dbReference type="InterPro" id="IPR002048">
    <property type="entry name" value="EF_hand_dom"/>
</dbReference>
<proteinExistence type="predicted"/>
<dbReference type="EMBL" id="FNXT01000337">
    <property type="protein sequence ID" value="SZX63671.1"/>
    <property type="molecule type" value="Genomic_DNA"/>
</dbReference>
<dbReference type="InterPro" id="IPR011992">
    <property type="entry name" value="EF-hand-dom_pair"/>
</dbReference>
<sequence>MSGLFGKISGLVGGYTSDPSKLEPFIAKGFGMFDKDGSGSIEGPEVTACVHKVLGMAGISNVPQSAIDSVFARVAGPDNKLDRAEFAALVKQLLGRLQGQQ</sequence>
<evidence type="ECO:0000313" key="2">
    <source>
        <dbReference type="Proteomes" id="UP000256970"/>
    </source>
</evidence>